<dbReference type="AlphaFoldDB" id="M1E1E3"/>
<evidence type="ECO:0000256" key="1">
    <source>
        <dbReference type="SAM" id="Coils"/>
    </source>
</evidence>
<organism evidence="3 4">
    <name type="scientific">Solanum tuberosum</name>
    <name type="common">Potato</name>
    <dbReference type="NCBI Taxonomy" id="4113"/>
    <lineage>
        <taxon>Eukaryota</taxon>
        <taxon>Viridiplantae</taxon>
        <taxon>Streptophyta</taxon>
        <taxon>Embryophyta</taxon>
        <taxon>Tracheophyta</taxon>
        <taxon>Spermatophyta</taxon>
        <taxon>Magnoliopsida</taxon>
        <taxon>eudicotyledons</taxon>
        <taxon>Gunneridae</taxon>
        <taxon>Pentapetalae</taxon>
        <taxon>asterids</taxon>
        <taxon>lamiids</taxon>
        <taxon>Solanales</taxon>
        <taxon>Solanaceae</taxon>
        <taxon>Solanoideae</taxon>
        <taxon>Solaneae</taxon>
        <taxon>Solanum</taxon>
    </lineage>
</organism>
<name>M1E1E3_SOLTU</name>
<evidence type="ECO:0000256" key="2">
    <source>
        <dbReference type="SAM" id="MobiDB-lite"/>
    </source>
</evidence>
<sequence>MASPSNLNLDLIPFENPENLFELPAVMFIDPCGITHLAYPLMEEASIQGERRNPSLGSDLGDKTIARSEGEQISSKEQAHSSCDDDDDIPLVQLVSKRLCSRLRQNSCRPIAMILPDAHESLISNPSVKALVRVTRSVQRTRDAMLLAKSTKITRLVQKWQIQTIKDVLGVVNHETIPATKRGENAPKQRLRASLTAKNEEITALQVSHAAAIDKLHIDYGLKHDRLAEENSRLKEELAQTQAALNTERLSNSDRLKHLYELLTKDFSSSSSALPPSI</sequence>
<keyword evidence="1" id="KW-0175">Coiled coil</keyword>
<dbReference type="Gramene" id="PGSC0003DMT400097780">
    <property type="protein sequence ID" value="PGSC0003DMT400097780"/>
    <property type="gene ID" value="PGSC0003DMG400047351"/>
</dbReference>
<protein>
    <submittedName>
        <fullName evidence="3">Uncharacterized protein</fullName>
    </submittedName>
</protein>
<feature type="coiled-coil region" evidence="1">
    <location>
        <begin position="224"/>
        <end position="251"/>
    </location>
</feature>
<dbReference type="HOGENOM" id="CLU_1002577_0_0_1"/>
<accession>M1E1E3</accession>
<evidence type="ECO:0000313" key="3">
    <source>
        <dbReference type="EnsemblPlants" id="PGSC0003DMT400097780"/>
    </source>
</evidence>
<feature type="region of interest" description="Disordered" evidence="2">
    <location>
        <begin position="49"/>
        <end position="84"/>
    </location>
</feature>
<keyword evidence="4" id="KW-1185">Reference proteome</keyword>
<evidence type="ECO:0000313" key="4">
    <source>
        <dbReference type="Proteomes" id="UP000011115"/>
    </source>
</evidence>
<reference evidence="3" key="2">
    <citation type="submission" date="2015-06" db="UniProtKB">
        <authorList>
            <consortium name="EnsemblPlants"/>
        </authorList>
    </citation>
    <scope>IDENTIFICATION</scope>
    <source>
        <strain evidence="3">DM1-3 516 R44</strain>
    </source>
</reference>
<reference evidence="4" key="1">
    <citation type="journal article" date="2011" name="Nature">
        <title>Genome sequence and analysis of the tuber crop potato.</title>
        <authorList>
            <consortium name="The Potato Genome Sequencing Consortium"/>
        </authorList>
    </citation>
    <scope>NUCLEOTIDE SEQUENCE [LARGE SCALE GENOMIC DNA]</scope>
    <source>
        <strain evidence="4">cv. DM1-3 516 R44</strain>
    </source>
</reference>
<dbReference type="Proteomes" id="UP000011115">
    <property type="component" value="Unassembled WGS sequence"/>
</dbReference>
<dbReference type="InParanoid" id="M1E1E3"/>
<proteinExistence type="predicted"/>
<dbReference type="PaxDb" id="4113-PGSC0003DMT400097780"/>
<dbReference type="EnsemblPlants" id="PGSC0003DMT400097780">
    <property type="protein sequence ID" value="PGSC0003DMT400097780"/>
    <property type="gene ID" value="PGSC0003DMG400047351"/>
</dbReference>
<feature type="compositionally biased region" description="Basic and acidic residues" evidence="2">
    <location>
        <begin position="60"/>
        <end position="70"/>
    </location>
</feature>